<evidence type="ECO:0000313" key="2">
    <source>
        <dbReference type="EMBL" id="KAH7951022.1"/>
    </source>
</evidence>
<feature type="compositionally biased region" description="Polar residues" evidence="1">
    <location>
        <begin position="385"/>
        <end position="403"/>
    </location>
</feature>
<dbReference type="VEuPathDB" id="VectorBase:RSAN_040634"/>
<proteinExistence type="predicted"/>
<dbReference type="AlphaFoldDB" id="A0A9D4SVP7"/>
<dbReference type="EMBL" id="JABSTV010001251">
    <property type="protein sequence ID" value="KAH7951022.1"/>
    <property type="molecule type" value="Genomic_DNA"/>
</dbReference>
<feature type="compositionally biased region" description="Polar residues" evidence="1">
    <location>
        <begin position="16"/>
        <end position="30"/>
    </location>
</feature>
<sequence length="735" mass="81569">MNGNRYRSTRRPPWPQSNDNQRWQVRSNVCSFGYRRHELNEKTSPNTSSSRDAPRSTARYSENDNDFGFRRQQQDTISSRDSCGSDHGACEQTYPASGSVVMHGVERRPDNEVYDLMKAVFDTDFRLSSSSRTGEPSTDPNWNPYRAVPATAAQQKRPPPILKNKISNPWKAEERGGEDIAGRDTAPLIVHQAKNINSSRFVASSPSPCRPPSRAPPQSPSIVNPTRGLLPTPSHPPNSFPPRASNPTRPVSPILASTTCPDEPPVWETPPPGFGIQSYFESLRNHEQEMNLFGSSQLPQGSLRVDCSPVNTTRQPPPRQLNFVISGSDEAVTFTDFRIGDAGASGRLRNDDSGPGSVPSTGFQGTWRGRGPEGNKMTRKFKSGQKPSTLLNGATFETRNEQASRPAAVKRQKIDDARLILDRKRKAALEEDSEENTEPSQQQQQQPAKETSLVNTRQSANRVTFCPSQVPRQKVMKESVQHNTRLWVESHFSEATSLTSQITCYMVSECRCLSRSCFEEIKQPFLSGTLLYLFYGDASLLLPTKDHPFYKNNRGSWVHFYPDCGTEYGSYLVAAPAVINWMDQKLPQKVKFLVHGHQKLLHLEPLSRKVIYYPTSRMLDVQLLNRMLKGVFDSAKQPNNASAPTAMKTIVIRSAAGPTGGTPLPASTVRNASAPPQRSLTLGSGSSAHVQPRLPLNSPTAARKHKPILAPGQSQPKAPEKPPVKPPRQKVLWDL</sequence>
<feature type="compositionally biased region" description="Pro residues" evidence="1">
    <location>
        <begin position="208"/>
        <end position="219"/>
    </location>
</feature>
<reference evidence="2" key="1">
    <citation type="journal article" date="2020" name="Cell">
        <title>Large-Scale Comparative Analyses of Tick Genomes Elucidate Their Genetic Diversity and Vector Capacities.</title>
        <authorList>
            <consortium name="Tick Genome and Microbiome Consortium (TIGMIC)"/>
            <person name="Jia N."/>
            <person name="Wang J."/>
            <person name="Shi W."/>
            <person name="Du L."/>
            <person name="Sun Y."/>
            <person name="Zhan W."/>
            <person name="Jiang J.F."/>
            <person name="Wang Q."/>
            <person name="Zhang B."/>
            <person name="Ji P."/>
            <person name="Bell-Sakyi L."/>
            <person name="Cui X.M."/>
            <person name="Yuan T.T."/>
            <person name="Jiang B.G."/>
            <person name="Yang W.F."/>
            <person name="Lam T.T."/>
            <person name="Chang Q.C."/>
            <person name="Ding S.J."/>
            <person name="Wang X.J."/>
            <person name="Zhu J.G."/>
            <person name="Ruan X.D."/>
            <person name="Zhao L."/>
            <person name="Wei J.T."/>
            <person name="Ye R.Z."/>
            <person name="Que T.C."/>
            <person name="Du C.H."/>
            <person name="Zhou Y.H."/>
            <person name="Cheng J.X."/>
            <person name="Dai P.F."/>
            <person name="Guo W.B."/>
            <person name="Han X.H."/>
            <person name="Huang E.J."/>
            <person name="Li L.F."/>
            <person name="Wei W."/>
            <person name="Gao Y.C."/>
            <person name="Liu J.Z."/>
            <person name="Shao H.Z."/>
            <person name="Wang X."/>
            <person name="Wang C.C."/>
            <person name="Yang T.C."/>
            <person name="Huo Q.B."/>
            <person name="Li W."/>
            <person name="Chen H.Y."/>
            <person name="Chen S.E."/>
            <person name="Zhou L.G."/>
            <person name="Ni X.B."/>
            <person name="Tian J.H."/>
            <person name="Sheng Y."/>
            <person name="Liu T."/>
            <person name="Pan Y.S."/>
            <person name="Xia L.Y."/>
            <person name="Li J."/>
            <person name="Zhao F."/>
            <person name="Cao W.C."/>
        </authorList>
    </citation>
    <scope>NUCLEOTIDE SEQUENCE</scope>
    <source>
        <strain evidence="2">Rsan-2018</strain>
    </source>
</reference>
<accession>A0A9D4SVP7</accession>
<feature type="region of interest" description="Disordered" evidence="1">
    <location>
        <begin position="197"/>
        <end position="252"/>
    </location>
</feature>
<evidence type="ECO:0000256" key="1">
    <source>
        <dbReference type="SAM" id="MobiDB-lite"/>
    </source>
</evidence>
<keyword evidence="3" id="KW-1185">Reference proteome</keyword>
<evidence type="ECO:0000313" key="3">
    <source>
        <dbReference type="Proteomes" id="UP000821837"/>
    </source>
</evidence>
<feature type="region of interest" description="Disordered" evidence="1">
    <location>
        <begin position="1"/>
        <end position="90"/>
    </location>
</feature>
<gene>
    <name evidence="2" type="ORF">HPB52_004272</name>
</gene>
<reference evidence="2" key="2">
    <citation type="submission" date="2021-09" db="EMBL/GenBank/DDBJ databases">
        <authorList>
            <person name="Jia N."/>
            <person name="Wang J."/>
            <person name="Shi W."/>
            <person name="Du L."/>
            <person name="Sun Y."/>
            <person name="Zhan W."/>
            <person name="Jiang J."/>
            <person name="Wang Q."/>
            <person name="Zhang B."/>
            <person name="Ji P."/>
            <person name="Sakyi L.B."/>
            <person name="Cui X."/>
            <person name="Yuan T."/>
            <person name="Jiang B."/>
            <person name="Yang W."/>
            <person name="Lam T.T.-Y."/>
            <person name="Chang Q."/>
            <person name="Ding S."/>
            <person name="Wang X."/>
            <person name="Zhu J."/>
            <person name="Ruan X."/>
            <person name="Zhao L."/>
            <person name="Wei J."/>
            <person name="Que T."/>
            <person name="Du C."/>
            <person name="Cheng J."/>
            <person name="Dai P."/>
            <person name="Han X."/>
            <person name="Huang E."/>
            <person name="Gao Y."/>
            <person name="Liu J."/>
            <person name="Shao H."/>
            <person name="Ye R."/>
            <person name="Li L."/>
            <person name="Wei W."/>
            <person name="Wang X."/>
            <person name="Wang C."/>
            <person name="Huo Q."/>
            <person name="Li W."/>
            <person name="Guo W."/>
            <person name="Chen H."/>
            <person name="Chen S."/>
            <person name="Zhou L."/>
            <person name="Zhou L."/>
            <person name="Ni X."/>
            <person name="Tian J."/>
            <person name="Zhou Y."/>
            <person name="Sheng Y."/>
            <person name="Liu T."/>
            <person name="Pan Y."/>
            <person name="Xia L."/>
            <person name="Li J."/>
            <person name="Zhao F."/>
            <person name="Cao W."/>
        </authorList>
    </citation>
    <scope>NUCLEOTIDE SEQUENCE</scope>
    <source>
        <strain evidence="2">Rsan-2018</strain>
        <tissue evidence="2">Larvae</tissue>
    </source>
</reference>
<feature type="compositionally biased region" description="Polar residues" evidence="1">
    <location>
        <begin position="668"/>
        <end position="689"/>
    </location>
</feature>
<name>A0A9D4SVP7_RHISA</name>
<feature type="region of interest" description="Disordered" evidence="1">
    <location>
        <begin position="343"/>
        <end position="411"/>
    </location>
</feature>
<feature type="compositionally biased region" description="Polar residues" evidence="1">
    <location>
        <begin position="447"/>
        <end position="458"/>
    </location>
</feature>
<feature type="region of interest" description="Disordered" evidence="1">
    <location>
        <begin position="428"/>
        <end position="458"/>
    </location>
</feature>
<feature type="region of interest" description="Disordered" evidence="1">
    <location>
        <begin position="656"/>
        <end position="735"/>
    </location>
</feature>
<feature type="compositionally biased region" description="Polar residues" evidence="1">
    <location>
        <begin position="42"/>
        <end position="51"/>
    </location>
</feature>
<organism evidence="2 3">
    <name type="scientific">Rhipicephalus sanguineus</name>
    <name type="common">Brown dog tick</name>
    <name type="synonym">Ixodes sanguineus</name>
    <dbReference type="NCBI Taxonomy" id="34632"/>
    <lineage>
        <taxon>Eukaryota</taxon>
        <taxon>Metazoa</taxon>
        <taxon>Ecdysozoa</taxon>
        <taxon>Arthropoda</taxon>
        <taxon>Chelicerata</taxon>
        <taxon>Arachnida</taxon>
        <taxon>Acari</taxon>
        <taxon>Parasitiformes</taxon>
        <taxon>Ixodida</taxon>
        <taxon>Ixodoidea</taxon>
        <taxon>Ixodidae</taxon>
        <taxon>Rhipicephalinae</taxon>
        <taxon>Rhipicephalus</taxon>
        <taxon>Rhipicephalus</taxon>
    </lineage>
</organism>
<comment type="caution">
    <text evidence="2">The sequence shown here is derived from an EMBL/GenBank/DDBJ whole genome shotgun (WGS) entry which is preliminary data.</text>
</comment>
<protein>
    <submittedName>
        <fullName evidence="2">Uncharacterized protein</fullName>
    </submittedName>
</protein>
<dbReference type="Proteomes" id="UP000821837">
    <property type="component" value="Chromosome 5"/>
</dbReference>